<feature type="region of interest" description="Disordered" evidence="8">
    <location>
        <begin position="95"/>
        <end position="159"/>
    </location>
</feature>
<proteinExistence type="inferred from homology"/>
<dbReference type="EMBL" id="JAPMXC010000001">
    <property type="protein sequence ID" value="MCY0387875.1"/>
    <property type="molecule type" value="Genomic_DNA"/>
</dbReference>
<keyword evidence="10" id="KW-1185">Reference proteome</keyword>
<keyword evidence="7" id="KW-0997">Cell inner membrane</keyword>
<comment type="subunit">
    <text evidence="7">Part of a complex composed of FtsB, FtsL and FtsQ.</text>
</comment>
<dbReference type="HAMAP" id="MF_00599">
    <property type="entry name" value="FtsB"/>
    <property type="match status" value="1"/>
</dbReference>
<feature type="topological domain" description="Cytoplasmic" evidence="7">
    <location>
        <begin position="1"/>
        <end position="3"/>
    </location>
</feature>
<evidence type="ECO:0000256" key="4">
    <source>
        <dbReference type="ARBA" id="ARBA00022989"/>
    </source>
</evidence>
<keyword evidence="5 7" id="KW-0472">Membrane</keyword>
<comment type="function">
    <text evidence="7">Essential cell division protein. May link together the upstream cell division proteins, which are predominantly cytoplasmic, with the downstream cell division proteins, which are predominantly periplasmic.</text>
</comment>
<evidence type="ECO:0000256" key="3">
    <source>
        <dbReference type="ARBA" id="ARBA00022692"/>
    </source>
</evidence>
<keyword evidence="6 7" id="KW-0131">Cell cycle</keyword>
<dbReference type="InterPro" id="IPR023081">
    <property type="entry name" value="Cell_div_FtsB"/>
</dbReference>
<comment type="subcellular location">
    <subcellularLocation>
        <location evidence="7">Cell inner membrane</location>
        <topology evidence="7">Single-pass type II membrane protein</topology>
    </subcellularLocation>
    <text evidence="7">Localizes to the division septum.</text>
</comment>
<feature type="compositionally biased region" description="Basic and acidic residues" evidence="8">
    <location>
        <begin position="123"/>
        <end position="133"/>
    </location>
</feature>
<keyword evidence="2 7" id="KW-0132">Cell division</keyword>
<feature type="compositionally biased region" description="Polar residues" evidence="8">
    <location>
        <begin position="95"/>
        <end position="109"/>
    </location>
</feature>
<feature type="topological domain" description="Periplasmic" evidence="7">
    <location>
        <begin position="22"/>
        <end position="159"/>
    </location>
</feature>
<evidence type="ECO:0000256" key="8">
    <source>
        <dbReference type="SAM" id="MobiDB-lite"/>
    </source>
</evidence>
<keyword evidence="1 7" id="KW-1003">Cell membrane</keyword>
<comment type="similarity">
    <text evidence="7">Belongs to the FtsB family.</text>
</comment>
<evidence type="ECO:0000313" key="9">
    <source>
        <dbReference type="EMBL" id="MCY0387875.1"/>
    </source>
</evidence>
<gene>
    <name evidence="7 9" type="primary">ftsB</name>
    <name evidence="9" type="ORF">OVY01_11635</name>
</gene>
<protein>
    <recommendedName>
        <fullName evidence="7">Cell division protein FtsB</fullName>
    </recommendedName>
</protein>
<keyword evidence="4 7" id="KW-1133">Transmembrane helix</keyword>
<dbReference type="GO" id="GO:0051301">
    <property type="term" value="P:cell division"/>
    <property type="evidence" value="ECO:0007669"/>
    <property type="project" value="UniProtKB-KW"/>
</dbReference>
<comment type="caution">
    <text evidence="9">The sequence shown here is derived from an EMBL/GenBank/DDBJ whole genome shotgun (WGS) entry which is preliminary data.</text>
</comment>
<evidence type="ECO:0000313" key="10">
    <source>
        <dbReference type="Proteomes" id="UP001082899"/>
    </source>
</evidence>
<dbReference type="Pfam" id="PF04977">
    <property type="entry name" value="DivIC"/>
    <property type="match status" value="1"/>
</dbReference>
<dbReference type="InterPro" id="IPR007060">
    <property type="entry name" value="FtsL/DivIC"/>
</dbReference>
<sequence>MRPVTFVLIALLAFVQYPLWWGMGGWLRVHDLQQQFSDQLRTNTELKARNDRIAGEVDDLQNGTAAIEERARYELGMVKNDEVFVQFVSPQDQARLPSLSSNLPSTRGQVSAAPLRVVPEPPAHGRAETKRLEAAAARHKAGAEKSRAARGATGPNADR</sequence>
<keyword evidence="3 7" id="KW-0812">Transmembrane</keyword>
<evidence type="ECO:0000256" key="5">
    <source>
        <dbReference type="ARBA" id="ARBA00023136"/>
    </source>
</evidence>
<dbReference type="PANTHER" id="PTHR37485:SF1">
    <property type="entry name" value="CELL DIVISION PROTEIN FTSB"/>
    <property type="match status" value="1"/>
</dbReference>
<reference evidence="9" key="1">
    <citation type="submission" date="2022-11" db="EMBL/GenBank/DDBJ databases">
        <title>Robbsia betulipollinis sp. nov., isolated from pollen of birch (Betula pendula).</title>
        <authorList>
            <person name="Shi H."/>
            <person name="Ambika Manirajan B."/>
            <person name="Ratering S."/>
            <person name="Geissler-Plaum R."/>
            <person name="Schnell S."/>
        </authorList>
    </citation>
    <scope>NUCLEOTIDE SEQUENCE</scope>
    <source>
        <strain evidence="9">Bb-Pol-6</strain>
    </source>
</reference>
<dbReference type="RefSeq" id="WP_267847585.1">
    <property type="nucleotide sequence ID" value="NZ_JAPMXC010000001.1"/>
</dbReference>
<evidence type="ECO:0000256" key="7">
    <source>
        <dbReference type="HAMAP-Rule" id="MF_00599"/>
    </source>
</evidence>
<dbReference type="PANTHER" id="PTHR37485">
    <property type="entry name" value="CELL DIVISION PROTEIN FTSB"/>
    <property type="match status" value="1"/>
</dbReference>
<evidence type="ECO:0000256" key="1">
    <source>
        <dbReference type="ARBA" id="ARBA00022475"/>
    </source>
</evidence>
<dbReference type="NCBIfam" id="NF002058">
    <property type="entry name" value="PRK00888.1"/>
    <property type="match status" value="1"/>
</dbReference>
<organism evidence="9 10">
    <name type="scientific">Robbsia betulipollinis</name>
    <dbReference type="NCBI Taxonomy" id="2981849"/>
    <lineage>
        <taxon>Bacteria</taxon>
        <taxon>Pseudomonadati</taxon>
        <taxon>Pseudomonadota</taxon>
        <taxon>Betaproteobacteria</taxon>
        <taxon>Burkholderiales</taxon>
        <taxon>Burkholderiaceae</taxon>
        <taxon>Robbsia</taxon>
    </lineage>
</organism>
<name>A0ABT3ZPK7_9BURK</name>
<evidence type="ECO:0000256" key="6">
    <source>
        <dbReference type="ARBA" id="ARBA00023306"/>
    </source>
</evidence>
<accession>A0ABT3ZPK7</accession>
<dbReference type="Proteomes" id="UP001082899">
    <property type="component" value="Unassembled WGS sequence"/>
</dbReference>
<evidence type="ECO:0000256" key="2">
    <source>
        <dbReference type="ARBA" id="ARBA00022618"/>
    </source>
</evidence>